<protein>
    <submittedName>
        <fullName evidence="9">Alpha/Beta hydrolase protein</fullName>
    </submittedName>
</protein>
<evidence type="ECO:0000256" key="3">
    <source>
        <dbReference type="ARBA" id="ARBA00004370"/>
    </source>
</evidence>
<dbReference type="Gene3D" id="3.40.50.1820">
    <property type="entry name" value="alpha/beta hydrolase"/>
    <property type="match status" value="1"/>
</dbReference>
<keyword evidence="6" id="KW-0496">Mitochondrion</keyword>
<keyword evidence="10" id="KW-1185">Reference proteome</keyword>
<reference evidence="9 10" key="1">
    <citation type="journal article" date="2021" name="Nat. Commun.">
        <title>Genetic determinants of endophytism in the Arabidopsis root mycobiome.</title>
        <authorList>
            <person name="Mesny F."/>
            <person name="Miyauchi S."/>
            <person name="Thiergart T."/>
            <person name="Pickel B."/>
            <person name="Atanasova L."/>
            <person name="Karlsson M."/>
            <person name="Huettel B."/>
            <person name="Barry K.W."/>
            <person name="Haridas S."/>
            <person name="Chen C."/>
            <person name="Bauer D."/>
            <person name="Andreopoulos W."/>
            <person name="Pangilinan J."/>
            <person name="LaButti K."/>
            <person name="Riley R."/>
            <person name="Lipzen A."/>
            <person name="Clum A."/>
            <person name="Drula E."/>
            <person name="Henrissat B."/>
            <person name="Kohler A."/>
            <person name="Grigoriev I.V."/>
            <person name="Martin F.M."/>
            <person name="Hacquard S."/>
        </authorList>
    </citation>
    <scope>NUCLEOTIDE SEQUENCE [LARGE SCALE GENOMIC DNA]</scope>
    <source>
        <strain evidence="9 10">MPI-CAGE-CH-0241</strain>
    </source>
</reference>
<comment type="caution">
    <text evidence="9">The sequence shown here is derived from an EMBL/GenBank/DDBJ whole genome shotgun (WGS) entry which is preliminary data.</text>
</comment>
<dbReference type="InterPro" id="IPR029058">
    <property type="entry name" value="AB_hydrolase_fold"/>
</dbReference>
<comment type="similarity">
    <text evidence="4">Belongs to the putative lipase ROG1 family.</text>
</comment>
<evidence type="ECO:0000256" key="2">
    <source>
        <dbReference type="ARBA" id="ARBA00004240"/>
    </source>
</evidence>
<evidence type="ECO:0000256" key="5">
    <source>
        <dbReference type="ARBA" id="ARBA00022824"/>
    </source>
</evidence>
<dbReference type="Proteomes" id="UP000777438">
    <property type="component" value="Unassembled WGS sequence"/>
</dbReference>
<dbReference type="GO" id="GO:0016020">
    <property type="term" value="C:membrane"/>
    <property type="evidence" value="ECO:0007669"/>
    <property type="project" value="UniProtKB-SubCell"/>
</dbReference>
<comment type="subcellular location">
    <subcellularLocation>
        <location evidence="2">Endoplasmic reticulum</location>
    </subcellularLocation>
    <subcellularLocation>
        <location evidence="3">Membrane</location>
    </subcellularLocation>
    <subcellularLocation>
        <location evidence="1">Mitochondrion</location>
    </subcellularLocation>
</comment>
<dbReference type="PANTHER" id="PTHR48182">
    <property type="entry name" value="PROTEIN SERAC1"/>
    <property type="match status" value="1"/>
</dbReference>
<dbReference type="GO" id="GO:0005783">
    <property type="term" value="C:endoplasmic reticulum"/>
    <property type="evidence" value="ECO:0007669"/>
    <property type="project" value="UniProtKB-SubCell"/>
</dbReference>
<evidence type="ECO:0000259" key="8">
    <source>
        <dbReference type="Pfam" id="PF05057"/>
    </source>
</evidence>
<dbReference type="GO" id="GO:0005739">
    <property type="term" value="C:mitochondrion"/>
    <property type="evidence" value="ECO:0007669"/>
    <property type="project" value="UniProtKB-SubCell"/>
</dbReference>
<accession>A0A9P9AM28</accession>
<dbReference type="Pfam" id="PF05057">
    <property type="entry name" value="DUF676"/>
    <property type="match status" value="1"/>
</dbReference>
<dbReference type="InterPro" id="IPR007751">
    <property type="entry name" value="DUF676_lipase-like"/>
</dbReference>
<proteinExistence type="inferred from homology"/>
<dbReference type="EMBL" id="JAGPYM010000010">
    <property type="protein sequence ID" value="KAH6889711.1"/>
    <property type="molecule type" value="Genomic_DNA"/>
</dbReference>
<gene>
    <name evidence="9" type="ORF">B0T10DRAFT_39213</name>
</gene>
<evidence type="ECO:0000313" key="10">
    <source>
        <dbReference type="Proteomes" id="UP000777438"/>
    </source>
</evidence>
<name>A0A9P9AM28_9HYPO</name>
<dbReference type="InterPro" id="IPR052374">
    <property type="entry name" value="SERAC1"/>
</dbReference>
<keyword evidence="5" id="KW-0256">Endoplasmic reticulum</keyword>
<organism evidence="9 10">
    <name type="scientific">Thelonectria olida</name>
    <dbReference type="NCBI Taxonomy" id="1576542"/>
    <lineage>
        <taxon>Eukaryota</taxon>
        <taxon>Fungi</taxon>
        <taxon>Dikarya</taxon>
        <taxon>Ascomycota</taxon>
        <taxon>Pezizomycotina</taxon>
        <taxon>Sordariomycetes</taxon>
        <taxon>Hypocreomycetidae</taxon>
        <taxon>Hypocreales</taxon>
        <taxon>Nectriaceae</taxon>
        <taxon>Thelonectria</taxon>
    </lineage>
</organism>
<feature type="domain" description="DUF676" evidence="8">
    <location>
        <begin position="19"/>
        <end position="162"/>
    </location>
</feature>
<evidence type="ECO:0000256" key="4">
    <source>
        <dbReference type="ARBA" id="ARBA00007920"/>
    </source>
</evidence>
<sequence length="278" mass="31102">MSEYGLHIWYAGRNPEVDIVFVHGLRGNREKTWRKNGVVWPKQLLSQDIQNSRIMTFGHDARIVHSDPDEVTQGSLDTEAAMLCSQLQARRFERHEENRPIIFVAHSLGGLICAQAIVHGELSKPGDCVMNISDRVKGIVFLGTPFGGSALAGRGELARRVVSVVKKTDKTTMRVLSAGSADRQALHDLFPRVVQKRMQTPRGLELAFFCETIPTRGSLVVESDSASIYGLGRPVEIQADHAGMCKFDSRDDVGYQLVRQKILHMIDHARRPAETHRR</sequence>
<dbReference type="SUPFAM" id="SSF53474">
    <property type="entry name" value="alpha/beta-Hydrolases"/>
    <property type="match status" value="1"/>
</dbReference>
<evidence type="ECO:0000313" key="9">
    <source>
        <dbReference type="EMBL" id="KAH6889711.1"/>
    </source>
</evidence>
<evidence type="ECO:0000256" key="1">
    <source>
        <dbReference type="ARBA" id="ARBA00004173"/>
    </source>
</evidence>
<evidence type="ECO:0000256" key="7">
    <source>
        <dbReference type="ARBA" id="ARBA00023136"/>
    </source>
</evidence>
<keyword evidence="7" id="KW-0472">Membrane</keyword>
<dbReference type="OrthoDB" id="427518at2759"/>
<keyword evidence="9" id="KW-0378">Hydrolase</keyword>
<dbReference type="AlphaFoldDB" id="A0A9P9AM28"/>
<dbReference type="PANTHER" id="PTHR48182:SF2">
    <property type="entry name" value="PROTEIN SERAC1"/>
    <property type="match status" value="1"/>
</dbReference>
<dbReference type="GO" id="GO:0016787">
    <property type="term" value="F:hydrolase activity"/>
    <property type="evidence" value="ECO:0007669"/>
    <property type="project" value="UniProtKB-KW"/>
</dbReference>
<evidence type="ECO:0000256" key="6">
    <source>
        <dbReference type="ARBA" id="ARBA00023128"/>
    </source>
</evidence>